<evidence type="ECO:0000256" key="5">
    <source>
        <dbReference type="ARBA" id="ARBA00022723"/>
    </source>
</evidence>
<keyword evidence="3 15" id="KW-0028">Amino-acid biosynthesis</keyword>
<evidence type="ECO:0000259" key="16">
    <source>
        <dbReference type="Pfam" id="PF00920"/>
    </source>
</evidence>
<dbReference type="AlphaFoldDB" id="A0A3R9NJW7"/>
<evidence type="ECO:0000256" key="11">
    <source>
        <dbReference type="ARBA" id="ARBA00029304"/>
    </source>
</evidence>
<feature type="modified residue" description="N6-carboxylysine" evidence="15">
    <location>
        <position position="125"/>
    </location>
</feature>
<accession>A0A3R9NJW7</accession>
<evidence type="ECO:0000256" key="15">
    <source>
        <dbReference type="HAMAP-Rule" id="MF_00012"/>
    </source>
</evidence>
<reference evidence="18 19" key="1">
    <citation type="submission" date="2018-12" db="EMBL/GenBank/DDBJ databases">
        <authorList>
            <person name="Feng G."/>
            <person name="Zhu H."/>
        </authorList>
    </citation>
    <scope>NUCLEOTIDE SEQUENCE [LARGE SCALE GENOMIC DNA]</scope>
    <source>
        <strain evidence="18 19">KCTC 12533</strain>
    </source>
</reference>
<evidence type="ECO:0000256" key="13">
    <source>
        <dbReference type="ARBA" id="ARBA00029437"/>
    </source>
</evidence>
<sequence length="575" mass="60646">MALNKYSRIYTQDDSLPASQAMLIGSGIAEADLRKPFVGICSTGFEGNTCNMHLNQLADAVKQGVQEQDLVGLRFNTIGISDGITNGTPGMRYSLVSREIIADSIEAMAGAHNYDALACVVGCDKNMPGALIAMARLNRPSLMVYGGTIRGGTFKGQQLNIVSCFEAYGQKLQGRISDEDYRGIIRNACPGPGACGGMYTANTLAAAIETLGLSVPYSSSSPAESAEKQQECRSTGAYLRRLLELDLKPRDILVREAFENAMVVTTVLGGSTNAVLHLIAIAHAAGVQLTLEDFQAVSDRTPVLADLKPSGKYLMEDLSARGGVPAVLKTLLNAGLLHGDLLTVTGRTLAENLADVAPLGPDQDILRPASNPIKPDGHIQILYGNLAPRGAVAKITGKEGTRFAGPAIVFDSEEELNEGIVQGLIQPGHVVVIRYVGPKGGPGMPEMLKPTSAIIGAGLGDKVALLTDGRFSGGTHGFVIGHVSPEAYDGGPLALVENDDWITLDAAANTMNVALSDELLALRRQQWQQPAPPVSQGVLLKYIRTVSDASHGCITDLADHRHVPEPAASVRASLA</sequence>
<evidence type="ECO:0000256" key="4">
    <source>
        <dbReference type="ARBA" id="ARBA00022714"/>
    </source>
</evidence>
<dbReference type="NCBIfam" id="TIGR00110">
    <property type="entry name" value="ilvD"/>
    <property type="match status" value="1"/>
</dbReference>
<dbReference type="PANTHER" id="PTHR21000">
    <property type="entry name" value="DIHYDROXY-ACID DEHYDRATASE DAD"/>
    <property type="match status" value="1"/>
</dbReference>
<dbReference type="InterPro" id="IPR050165">
    <property type="entry name" value="DHAD_IlvD/Edd"/>
</dbReference>
<dbReference type="InterPro" id="IPR037237">
    <property type="entry name" value="IlvD/EDD_N"/>
</dbReference>
<organism evidence="18 19">
    <name type="scientific">Hymenobacter rigui</name>
    <dbReference type="NCBI Taxonomy" id="334424"/>
    <lineage>
        <taxon>Bacteria</taxon>
        <taxon>Pseudomonadati</taxon>
        <taxon>Bacteroidota</taxon>
        <taxon>Cytophagia</taxon>
        <taxon>Cytophagales</taxon>
        <taxon>Hymenobacteraceae</taxon>
        <taxon>Hymenobacter</taxon>
    </lineage>
</organism>
<dbReference type="EMBL" id="RWIT01000004">
    <property type="protein sequence ID" value="RSK48786.1"/>
    <property type="molecule type" value="Genomic_DNA"/>
</dbReference>
<comment type="similarity">
    <text evidence="2 15">Belongs to the IlvD/Edd family.</text>
</comment>
<evidence type="ECO:0000256" key="3">
    <source>
        <dbReference type="ARBA" id="ARBA00022605"/>
    </source>
</evidence>
<name>A0A3R9NJW7_9BACT</name>
<dbReference type="UniPathway" id="UPA00049">
    <property type="reaction ID" value="UER00061"/>
</dbReference>
<dbReference type="PROSITE" id="PS00887">
    <property type="entry name" value="ILVD_EDD_2"/>
    <property type="match status" value="1"/>
</dbReference>
<comment type="caution">
    <text evidence="18">The sequence shown here is derived from an EMBL/GenBank/DDBJ whole genome shotgun (WGS) entry which is preliminary data.</text>
</comment>
<dbReference type="SUPFAM" id="SSF52016">
    <property type="entry name" value="LeuD/IlvD-like"/>
    <property type="match status" value="1"/>
</dbReference>
<evidence type="ECO:0000313" key="18">
    <source>
        <dbReference type="EMBL" id="RSK48786.1"/>
    </source>
</evidence>
<keyword evidence="19" id="KW-1185">Reference proteome</keyword>
<dbReference type="HAMAP" id="MF_00012">
    <property type="entry name" value="IlvD"/>
    <property type="match status" value="1"/>
</dbReference>
<dbReference type="OrthoDB" id="9807077at2"/>
<protein>
    <recommendedName>
        <fullName evidence="14 15">Dihydroxy-acid dehydratase</fullName>
        <shortName evidence="15">DAD</shortName>
        <ecNumber evidence="14 15">4.2.1.9</ecNumber>
    </recommendedName>
</protein>
<evidence type="ECO:0000256" key="14">
    <source>
        <dbReference type="ARBA" id="ARBA00029490"/>
    </source>
</evidence>
<evidence type="ECO:0000256" key="9">
    <source>
        <dbReference type="ARBA" id="ARBA00023239"/>
    </source>
</evidence>
<comment type="pathway">
    <text evidence="13 15">Amino-acid biosynthesis; L-isoleucine biosynthesis; L-isoleucine from 2-oxobutanoate: step 3/4.</text>
</comment>
<dbReference type="GO" id="GO:0004160">
    <property type="term" value="F:dihydroxy-acid dehydratase activity"/>
    <property type="evidence" value="ECO:0007669"/>
    <property type="project" value="UniProtKB-UniRule"/>
</dbReference>
<dbReference type="GO" id="GO:0000287">
    <property type="term" value="F:magnesium ion binding"/>
    <property type="evidence" value="ECO:0007669"/>
    <property type="project" value="UniProtKB-UniRule"/>
</dbReference>
<dbReference type="Pfam" id="PF00920">
    <property type="entry name" value="ILVD_EDD_N"/>
    <property type="match status" value="1"/>
</dbReference>
<feature type="active site" description="Proton acceptor" evidence="15">
    <location>
        <position position="472"/>
    </location>
</feature>
<keyword evidence="7 15" id="KW-0408">Iron</keyword>
<dbReference type="GO" id="GO:0051537">
    <property type="term" value="F:2 iron, 2 sulfur cluster binding"/>
    <property type="evidence" value="ECO:0007669"/>
    <property type="project" value="UniProtKB-UniRule"/>
</dbReference>
<comment type="pathway">
    <text evidence="12 15">Amino-acid biosynthesis; L-valine biosynthesis; L-valine from pyruvate: step 3/4.</text>
</comment>
<dbReference type="InterPro" id="IPR000581">
    <property type="entry name" value="ILV_EDD_N"/>
</dbReference>
<evidence type="ECO:0000313" key="19">
    <source>
        <dbReference type="Proteomes" id="UP000273500"/>
    </source>
</evidence>
<keyword evidence="8 15" id="KW-0411">Iron-sulfur</keyword>
<dbReference type="PROSITE" id="PS00886">
    <property type="entry name" value="ILVD_EDD_1"/>
    <property type="match status" value="1"/>
</dbReference>
<comment type="cofactor">
    <cofactor evidence="1 15">
        <name>Mg(2+)</name>
        <dbReference type="ChEBI" id="CHEBI:18420"/>
    </cofactor>
</comment>
<feature type="domain" description="Dihydroxy-acid/6-phosphogluconate dehydratase N-terminal" evidence="16">
    <location>
        <begin position="35"/>
        <end position="352"/>
    </location>
</feature>
<comment type="catalytic activity">
    <reaction evidence="15">
        <text>(2R,3R)-2,3-dihydroxy-3-methylpentanoate = (S)-3-methyl-2-oxopentanoate + H2O</text>
        <dbReference type="Rhea" id="RHEA:27694"/>
        <dbReference type="ChEBI" id="CHEBI:15377"/>
        <dbReference type="ChEBI" id="CHEBI:35146"/>
        <dbReference type="ChEBI" id="CHEBI:49258"/>
        <dbReference type="EC" id="4.2.1.9"/>
    </reaction>
</comment>
<dbReference type="GO" id="GO:0009099">
    <property type="term" value="P:L-valine biosynthetic process"/>
    <property type="evidence" value="ECO:0007669"/>
    <property type="project" value="UniProtKB-UniRule"/>
</dbReference>
<keyword evidence="5 15" id="KW-0479">Metal-binding</keyword>
<evidence type="ECO:0000256" key="12">
    <source>
        <dbReference type="ARBA" id="ARBA00029436"/>
    </source>
</evidence>
<evidence type="ECO:0000259" key="17">
    <source>
        <dbReference type="Pfam" id="PF24877"/>
    </source>
</evidence>
<feature type="binding site" evidence="15">
    <location>
        <position position="124"/>
    </location>
    <ligand>
        <name>Mg(2+)</name>
        <dbReference type="ChEBI" id="CHEBI:18420"/>
    </ligand>
</feature>
<keyword evidence="6 15" id="KW-0460">Magnesium</keyword>
<evidence type="ECO:0000256" key="2">
    <source>
        <dbReference type="ARBA" id="ARBA00006486"/>
    </source>
</evidence>
<keyword evidence="4 15" id="KW-0001">2Fe-2S</keyword>
<comment type="subunit">
    <text evidence="15">Homodimer.</text>
</comment>
<dbReference type="Proteomes" id="UP000273500">
    <property type="component" value="Unassembled WGS sequence"/>
</dbReference>
<comment type="cofactor">
    <cofactor evidence="15">
        <name>[2Fe-2S] cluster</name>
        <dbReference type="ChEBI" id="CHEBI:190135"/>
    </cofactor>
    <text evidence="15">Binds 1 [2Fe-2S] cluster per subunit. This cluster acts as a Lewis acid cofactor.</text>
</comment>
<evidence type="ECO:0000256" key="1">
    <source>
        <dbReference type="ARBA" id="ARBA00001946"/>
    </source>
</evidence>
<evidence type="ECO:0000256" key="8">
    <source>
        <dbReference type="ARBA" id="ARBA00023014"/>
    </source>
</evidence>
<comment type="function">
    <text evidence="15">Functions in the biosynthesis of branched-chain amino acids. Catalyzes the dehydration of (2R,3R)-2,3-dihydroxy-3-methylpentanoate (2,3-dihydroxy-3-methylvalerate) into 2-oxo-3-methylpentanoate (2-oxo-3-methylvalerate) and of (2R)-2,3-dihydroxy-3-methylbutanoate (2,3-dihydroxyisovalerate) into 2-oxo-3-methylbutanoate (2-oxoisovalerate), the penultimate precursor to L-isoleucine and L-valine, respectively.</text>
</comment>
<keyword evidence="10 15" id="KW-0100">Branched-chain amino acid biosynthesis</keyword>
<dbReference type="GO" id="GO:0009097">
    <property type="term" value="P:isoleucine biosynthetic process"/>
    <property type="evidence" value="ECO:0007669"/>
    <property type="project" value="UniProtKB-UniRule"/>
</dbReference>
<dbReference type="SUPFAM" id="SSF143975">
    <property type="entry name" value="IlvD/EDD N-terminal domain-like"/>
    <property type="match status" value="1"/>
</dbReference>
<dbReference type="InterPro" id="IPR056740">
    <property type="entry name" value="ILV_EDD_C"/>
</dbReference>
<dbReference type="InterPro" id="IPR042096">
    <property type="entry name" value="Dihydro-acid_dehy_C"/>
</dbReference>
<feature type="domain" description="Dihydroxy-acid/6-phosphogluconate dehydratase C-terminal" evidence="17">
    <location>
        <begin position="364"/>
        <end position="553"/>
    </location>
</feature>
<dbReference type="FunFam" id="3.50.30.80:FF:000001">
    <property type="entry name" value="Dihydroxy-acid dehydratase"/>
    <property type="match status" value="1"/>
</dbReference>
<dbReference type="RefSeq" id="WP_125419575.1">
    <property type="nucleotide sequence ID" value="NZ_RWIT01000004.1"/>
</dbReference>
<comment type="catalytic activity">
    <reaction evidence="11">
        <text>(2R)-2,3-dihydroxy-3-methylbutanoate = 3-methyl-2-oxobutanoate + H2O</text>
        <dbReference type="Rhea" id="RHEA:24809"/>
        <dbReference type="ChEBI" id="CHEBI:11851"/>
        <dbReference type="ChEBI" id="CHEBI:15377"/>
        <dbReference type="ChEBI" id="CHEBI:49072"/>
        <dbReference type="EC" id="4.2.1.9"/>
    </reaction>
    <physiologicalReaction direction="left-to-right" evidence="11">
        <dbReference type="Rhea" id="RHEA:24810"/>
    </physiologicalReaction>
</comment>
<dbReference type="EC" id="4.2.1.9" evidence="14 15"/>
<evidence type="ECO:0000256" key="6">
    <source>
        <dbReference type="ARBA" id="ARBA00022842"/>
    </source>
</evidence>
<proteinExistence type="inferred from homology"/>
<dbReference type="PANTHER" id="PTHR21000:SF5">
    <property type="entry name" value="DIHYDROXY-ACID DEHYDRATASE, MITOCHONDRIAL"/>
    <property type="match status" value="1"/>
</dbReference>
<feature type="binding site" evidence="15">
    <location>
        <position position="446"/>
    </location>
    <ligand>
        <name>Mg(2+)</name>
        <dbReference type="ChEBI" id="CHEBI:18420"/>
    </ligand>
</feature>
<dbReference type="Gene3D" id="3.50.30.80">
    <property type="entry name" value="IlvD/EDD C-terminal domain-like"/>
    <property type="match status" value="1"/>
</dbReference>
<feature type="binding site" evidence="15">
    <location>
        <position position="50"/>
    </location>
    <ligand>
        <name>[2Fe-2S] cluster</name>
        <dbReference type="ChEBI" id="CHEBI:190135"/>
    </ligand>
</feature>
<gene>
    <name evidence="15 18" type="primary">ilvD</name>
    <name evidence="18" type="ORF">EI291_09460</name>
</gene>
<dbReference type="Pfam" id="PF24877">
    <property type="entry name" value="ILV_EDD_C"/>
    <property type="match status" value="1"/>
</dbReference>
<feature type="binding site" description="via carbamate group" evidence="15">
    <location>
        <position position="125"/>
    </location>
    <ligand>
        <name>Mg(2+)</name>
        <dbReference type="ChEBI" id="CHEBI:18420"/>
    </ligand>
</feature>
<keyword evidence="9 15" id="KW-0456">Lyase</keyword>
<evidence type="ECO:0000256" key="7">
    <source>
        <dbReference type="ARBA" id="ARBA00023004"/>
    </source>
</evidence>
<dbReference type="InterPro" id="IPR020558">
    <property type="entry name" value="DiOHA_6PGluconate_deHydtase_CS"/>
</dbReference>
<dbReference type="NCBIfam" id="NF002068">
    <property type="entry name" value="PRK00911.1"/>
    <property type="match status" value="1"/>
</dbReference>
<comment type="caution">
    <text evidence="15">Lacks conserved residue(s) required for the propagation of feature annotation.</text>
</comment>
<feature type="binding site" evidence="15">
    <location>
        <position position="82"/>
    </location>
    <ligand>
        <name>Mg(2+)</name>
        <dbReference type="ChEBI" id="CHEBI:18420"/>
    </ligand>
</feature>
<evidence type="ECO:0000256" key="10">
    <source>
        <dbReference type="ARBA" id="ARBA00023304"/>
    </source>
</evidence>
<dbReference type="UniPathway" id="UPA00047">
    <property type="reaction ID" value="UER00057"/>
</dbReference>
<dbReference type="InterPro" id="IPR004404">
    <property type="entry name" value="DihydroxyA_deHydtase"/>
</dbReference>